<name>A0A4R3ZMU6_9ACTN</name>
<dbReference type="AlphaFoldDB" id="A0A4R3ZMU6"/>
<protein>
    <recommendedName>
        <fullName evidence="3">Transposase</fullName>
    </recommendedName>
</protein>
<evidence type="ECO:0000313" key="1">
    <source>
        <dbReference type="EMBL" id="TCW19384.1"/>
    </source>
</evidence>
<comment type="caution">
    <text evidence="1">The sequence shown here is derived from an EMBL/GenBank/DDBJ whole genome shotgun (WGS) entry which is preliminary data.</text>
</comment>
<dbReference type="Proteomes" id="UP000295805">
    <property type="component" value="Unassembled WGS sequence"/>
</dbReference>
<organism evidence="1 2">
    <name type="scientific">Dietzia cinnamea</name>
    <dbReference type="NCBI Taxonomy" id="321318"/>
    <lineage>
        <taxon>Bacteria</taxon>
        <taxon>Bacillati</taxon>
        <taxon>Actinomycetota</taxon>
        <taxon>Actinomycetes</taxon>
        <taxon>Mycobacteriales</taxon>
        <taxon>Dietziaceae</taxon>
        <taxon>Dietzia</taxon>
    </lineage>
</organism>
<accession>A0A4R3ZMU6</accession>
<reference evidence="1 2" key="1">
    <citation type="submission" date="2019-03" db="EMBL/GenBank/DDBJ databases">
        <title>Root nodule microbial communities of legume samples collected from USA, Mexico and Botswana.</title>
        <authorList>
            <person name="Hirsch A."/>
        </authorList>
    </citation>
    <scope>NUCLEOTIDE SEQUENCE [LARGE SCALE GENOMIC DNA]</scope>
    <source>
        <strain evidence="1 2">55</strain>
    </source>
</reference>
<sequence>MGLTAELSGAMTRRRFIPIHDRGRVLIDLAVMLADGGESISDIGVLRHQSEALGPVASAPTVWRTLNEVTAGKRKKIQVARARTRRHVWSHLPGGVPASKCAG</sequence>
<evidence type="ECO:0008006" key="3">
    <source>
        <dbReference type="Google" id="ProtNLM"/>
    </source>
</evidence>
<dbReference type="EMBL" id="SMCX01000040">
    <property type="protein sequence ID" value="TCW19384.1"/>
    <property type="molecule type" value="Genomic_DNA"/>
</dbReference>
<proteinExistence type="predicted"/>
<gene>
    <name evidence="1" type="ORF">EDD19_14010</name>
</gene>
<evidence type="ECO:0000313" key="2">
    <source>
        <dbReference type="Proteomes" id="UP000295805"/>
    </source>
</evidence>